<dbReference type="GO" id="GO:0046872">
    <property type="term" value="F:metal ion binding"/>
    <property type="evidence" value="ECO:0007669"/>
    <property type="project" value="UniProtKB-KW"/>
</dbReference>
<comment type="caution">
    <text evidence="6">The sequence shown here is derived from an EMBL/GenBank/DDBJ whole genome shotgun (WGS) entry which is preliminary data.</text>
</comment>
<gene>
    <name evidence="6" type="ORF">HK103_002469</name>
</gene>
<proteinExistence type="predicted"/>
<evidence type="ECO:0000313" key="6">
    <source>
        <dbReference type="EMBL" id="KAJ3251309.1"/>
    </source>
</evidence>
<dbReference type="Proteomes" id="UP001210925">
    <property type="component" value="Unassembled WGS sequence"/>
</dbReference>
<dbReference type="InterPro" id="IPR050815">
    <property type="entry name" value="TF_fung"/>
</dbReference>
<reference evidence="6" key="1">
    <citation type="submission" date="2020-05" db="EMBL/GenBank/DDBJ databases">
        <title>Phylogenomic resolution of chytrid fungi.</title>
        <authorList>
            <person name="Stajich J.E."/>
            <person name="Amses K."/>
            <person name="Simmons R."/>
            <person name="Seto K."/>
            <person name="Myers J."/>
            <person name="Bonds A."/>
            <person name="Quandt C.A."/>
            <person name="Barry K."/>
            <person name="Liu P."/>
            <person name="Grigoriev I."/>
            <person name="Longcore J.E."/>
            <person name="James T.Y."/>
        </authorList>
    </citation>
    <scope>NUCLEOTIDE SEQUENCE</scope>
    <source>
        <strain evidence="6">PLAUS21</strain>
    </source>
</reference>
<dbReference type="AlphaFoldDB" id="A0AAD5UD35"/>
<keyword evidence="5" id="KW-0539">Nucleus</keyword>
<dbReference type="PANTHER" id="PTHR47338:SF5">
    <property type="entry name" value="ZN(II)2CYS6 TRANSCRIPTION FACTOR (EUROFUNG)"/>
    <property type="match status" value="1"/>
</dbReference>
<keyword evidence="4" id="KW-0804">Transcription</keyword>
<comment type="subcellular location">
    <subcellularLocation>
        <location evidence="1">Nucleus</location>
    </subcellularLocation>
</comment>
<evidence type="ECO:0008006" key="8">
    <source>
        <dbReference type="Google" id="ProtNLM"/>
    </source>
</evidence>
<evidence type="ECO:0000256" key="3">
    <source>
        <dbReference type="ARBA" id="ARBA00023015"/>
    </source>
</evidence>
<evidence type="ECO:0000256" key="4">
    <source>
        <dbReference type="ARBA" id="ARBA00023163"/>
    </source>
</evidence>
<protein>
    <recommendedName>
        <fullName evidence="8">Transcription factor domain-containing protein</fullName>
    </recommendedName>
</protein>
<keyword evidence="3" id="KW-0805">Transcription regulation</keyword>
<organism evidence="6 7">
    <name type="scientific">Boothiomyces macroporosus</name>
    <dbReference type="NCBI Taxonomy" id="261099"/>
    <lineage>
        <taxon>Eukaryota</taxon>
        <taxon>Fungi</taxon>
        <taxon>Fungi incertae sedis</taxon>
        <taxon>Chytridiomycota</taxon>
        <taxon>Chytridiomycota incertae sedis</taxon>
        <taxon>Chytridiomycetes</taxon>
        <taxon>Rhizophydiales</taxon>
        <taxon>Terramycetaceae</taxon>
        <taxon>Boothiomyces</taxon>
    </lineage>
</organism>
<keyword evidence="2" id="KW-0479">Metal-binding</keyword>
<dbReference type="GO" id="GO:0005634">
    <property type="term" value="C:nucleus"/>
    <property type="evidence" value="ECO:0007669"/>
    <property type="project" value="UniProtKB-SubCell"/>
</dbReference>
<name>A0AAD5UD35_9FUNG</name>
<evidence type="ECO:0000256" key="5">
    <source>
        <dbReference type="ARBA" id="ARBA00023242"/>
    </source>
</evidence>
<dbReference type="GO" id="GO:0000981">
    <property type="term" value="F:DNA-binding transcription factor activity, RNA polymerase II-specific"/>
    <property type="evidence" value="ECO:0007669"/>
    <property type="project" value="InterPro"/>
</dbReference>
<evidence type="ECO:0000313" key="7">
    <source>
        <dbReference type="Proteomes" id="UP001210925"/>
    </source>
</evidence>
<evidence type="ECO:0000256" key="1">
    <source>
        <dbReference type="ARBA" id="ARBA00004123"/>
    </source>
</evidence>
<keyword evidence="7" id="KW-1185">Reference proteome</keyword>
<sequence>MKELDRIDYSVIEERIKKLEMLLIVPFKHSWETKDFSDAVNQIPIIQISKDIESQLFEENRDYLIDLRFAKIPSSATLVTEDYFRGCANQFWPLKCILYSGGALYATSEQIPAGLINRLEMSTLYLEKALTFNFCTQNDPVTVLTLSQIGTQLVRLDKPDSYLYFKMAIKYAKMLGINSEDGIAKISPFDYERENIRRIWWFLYSIFALSTQKFEDEAIKDSDCQLFLPSDNINFRFNSIEDYQGKELMASTEWYTHCIPNQSVLAYKIILHRIQIKLHKYVLLFLRKESDEIEYIAGALDGSLRGWYDCTIGIFNSCVYQIKTRQMQQEEHCWLALTTYLMYNCVRIELINPRFMHCIMKDKPVDKILHIREAITAALNNTQLLELIESYNPNFQYISPLIIALIYRSAFFVQCIMRIPELEKDYYVRAYEKHLQLFQLYEKSFQRKAVFYKLLKHTEDLDLYSAILFFGELKANNRLLSLEKPKSDPAKMFAKLSLSS</sequence>
<accession>A0AAD5UD35</accession>
<dbReference type="CDD" id="cd12148">
    <property type="entry name" value="fungal_TF_MHR"/>
    <property type="match status" value="1"/>
</dbReference>
<dbReference type="EMBL" id="JADGKB010000188">
    <property type="protein sequence ID" value="KAJ3251309.1"/>
    <property type="molecule type" value="Genomic_DNA"/>
</dbReference>
<evidence type="ECO:0000256" key="2">
    <source>
        <dbReference type="ARBA" id="ARBA00022723"/>
    </source>
</evidence>
<dbReference type="PANTHER" id="PTHR47338">
    <property type="entry name" value="ZN(II)2CYS6 TRANSCRIPTION FACTOR (EUROFUNG)-RELATED"/>
    <property type="match status" value="1"/>
</dbReference>